<sequence>MTAAGETQTGERRLHGVFIQVELDDSIRGDRELARKLAEACPVDIFKVGENGVEIVEENLDECVLCELCLDLAPAGKLRIRKLYDDTVLERT</sequence>
<dbReference type="InterPro" id="IPR017896">
    <property type="entry name" value="4Fe4S_Fe-S-bd"/>
</dbReference>
<evidence type="ECO:0000313" key="3">
    <source>
        <dbReference type="Proteomes" id="UP000222056"/>
    </source>
</evidence>
<dbReference type="RefSeq" id="WP_093118709.1">
    <property type="nucleotide sequence ID" value="NZ_FNWJ01000002.1"/>
</dbReference>
<dbReference type="PROSITE" id="PS51379">
    <property type="entry name" value="4FE4S_FER_2"/>
    <property type="match status" value="1"/>
</dbReference>
<dbReference type="STRING" id="29539.SAMN02745716_2038"/>
<accession>A0A1H6FZS3</accession>
<organism evidence="2 3">
    <name type="scientific">Thermoleophilum album</name>
    <dbReference type="NCBI Taxonomy" id="29539"/>
    <lineage>
        <taxon>Bacteria</taxon>
        <taxon>Bacillati</taxon>
        <taxon>Actinomycetota</taxon>
        <taxon>Thermoleophilia</taxon>
        <taxon>Thermoleophilales</taxon>
        <taxon>Thermoleophilaceae</taxon>
        <taxon>Thermoleophilum</taxon>
    </lineage>
</organism>
<dbReference type="Proteomes" id="UP000222056">
    <property type="component" value="Unassembled WGS sequence"/>
</dbReference>
<evidence type="ECO:0000259" key="1">
    <source>
        <dbReference type="PROSITE" id="PS51379"/>
    </source>
</evidence>
<dbReference type="EMBL" id="FNWJ01000002">
    <property type="protein sequence ID" value="SEH15708.1"/>
    <property type="molecule type" value="Genomic_DNA"/>
</dbReference>
<reference evidence="3" key="1">
    <citation type="submission" date="2016-10" db="EMBL/GenBank/DDBJ databases">
        <authorList>
            <person name="Varghese N."/>
            <person name="Submissions S."/>
        </authorList>
    </citation>
    <scope>NUCLEOTIDE SEQUENCE [LARGE SCALE GENOMIC DNA]</scope>
    <source>
        <strain evidence="3">ATCC 35263</strain>
    </source>
</reference>
<dbReference type="Gene3D" id="3.30.70.20">
    <property type="match status" value="1"/>
</dbReference>
<feature type="domain" description="4Fe-4S ferredoxin-type" evidence="1">
    <location>
        <begin position="54"/>
        <end position="83"/>
    </location>
</feature>
<protein>
    <recommendedName>
        <fullName evidence="1">4Fe-4S ferredoxin-type domain-containing protein</fullName>
    </recommendedName>
</protein>
<name>A0A1H6FZS3_THEAL</name>
<evidence type="ECO:0000313" key="2">
    <source>
        <dbReference type="EMBL" id="SEH15708.1"/>
    </source>
</evidence>
<gene>
    <name evidence="2" type="ORF">SAMN02745716_2038</name>
</gene>
<dbReference type="AlphaFoldDB" id="A0A1H6FZS3"/>
<dbReference type="SUPFAM" id="SSF54862">
    <property type="entry name" value="4Fe-4S ferredoxins"/>
    <property type="match status" value="1"/>
</dbReference>
<proteinExistence type="predicted"/>
<keyword evidence="3" id="KW-1185">Reference proteome</keyword>